<dbReference type="Proteomes" id="UP001496627">
    <property type="component" value="Unassembled WGS sequence"/>
</dbReference>
<evidence type="ECO:0000313" key="1">
    <source>
        <dbReference type="EMBL" id="MEQ1407107.1"/>
    </source>
</evidence>
<name>A0ABV0M5G2_9HYPH</name>
<dbReference type="Gene3D" id="3.40.50.2300">
    <property type="match status" value="1"/>
</dbReference>
<dbReference type="RefSeq" id="WP_227703849.1">
    <property type="nucleotide sequence ID" value="NZ_JBEAAL010000016.1"/>
</dbReference>
<protein>
    <recommendedName>
        <fullName evidence="3">Response regulatory domain-containing protein</fullName>
    </recommendedName>
</protein>
<evidence type="ECO:0000313" key="2">
    <source>
        <dbReference type="Proteomes" id="UP001496627"/>
    </source>
</evidence>
<gene>
    <name evidence="1" type="ORF">ABK249_19435</name>
</gene>
<evidence type="ECO:0008006" key="3">
    <source>
        <dbReference type="Google" id="ProtNLM"/>
    </source>
</evidence>
<sequence>MGAERILGSAMTCEIQIAMPRDYPPVLEGRNFDVVLADSSLGQNPDEAHRLRASGAGIVFSTLVDEELAGLPTWPGTAVVAKPFDEQQLVEAVRNAARVNGIPDDRA</sequence>
<reference evidence="1 2" key="1">
    <citation type="submission" date="2024-05" db="EMBL/GenBank/DDBJ databases">
        <title>Neorhizobium sp. Rsf11, a plant growth promoting and heavy metal resistant PAH-degrader.</title>
        <authorList>
            <person name="Golubev S.N."/>
            <person name="Muratova A.Y."/>
            <person name="Markelova M.I."/>
        </authorList>
    </citation>
    <scope>NUCLEOTIDE SEQUENCE [LARGE SCALE GENOMIC DNA]</scope>
    <source>
        <strain evidence="1 2">Rsf11</strain>
    </source>
</reference>
<comment type="caution">
    <text evidence="1">The sequence shown here is derived from an EMBL/GenBank/DDBJ whole genome shotgun (WGS) entry which is preliminary data.</text>
</comment>
<accession>A0ABV0M5G2</accession>
<keyword evidence="2" id="KW-1185">Reference proteome</keyword>
<organism evidence="1 2">
    <name type="scientific">Neorhizobium phenanthreniclasticum</name>
    <dbReference type="NCBI Taxonomy" id="3157917"/>
    <lineage>
        <taxon>Bacteria</taxon>
        <taxon>Pseudomonadati</taxon>
        <taxon>Pseudomonadota</taxon>
        <taxon>Alphaproteobacteria</taxon>
        <taxon>Hyphomicrobiales</taxon>
        <taxon>Rhizobiaceae</taxon>
        <taxon>Rhizobium/Agrobacterium group</taxon>
        <taxon>Neorhizobium</taxon>
    </lineage>
</organism>
<proteinExistence type="predicted"/>
<dbReference type="EMBL" id="JBEAAL010000016">
    <property type="protein sequence ID" value="MEQ1407107.1"/>
    <property type="molecule type" value="Genomic_DNA"/>
</dbReference>